<evidence type="ECO:0000256" key="4">
    <source>
        <dbReference type="ARBA" id="ARBA00022723"/>
    </source>
</evidence>
<dbReference type="Gene3D" id="1.10.600.10">
    <property type="entry name" value="Farnesyl Diphosphate Synthase"/>
    <property type="match status" value="1"/>
</dbReference>
<dbReference type="EMBL" id="CP021780">
    <property type="protein sequence ID" value="ASA21226.1"/>
    <property type="molecule type" value="Genomic_DNA"/>
</dbReference>
<reference evidence="7 8" key="1">
    <citation type="submission" date="2017-06" db="EMBL/GenBank/DDBJ databases">
        <title>Complete genome sequence of Paenibacillus donghaensis KCTC 13049T isolated from East Sea sediment, South Korea.</title>
        <authorList>
            <person name="Jung B.K."/>
            <person name="Hong S.-J."/>
            <person name="Shin J.-H."/>
        </authorList>
    </citation>
    <scope>NUCLEOTIDE SEQUENCE [LARGE SCALE GENOMIC DNA]</scope>
    <source>
        <strain evidence="7 8">KCTC 13049</strain>
    </source>
</reference>
<evidence type="ECO:0000313" key="7">
    <source>
        <dbReference type="EMBL" id="ASA21226.1"/>
    </source>
</evidence>
<keyword evidence="6" id="KW-0414">Isoprene biosynthesis</keyword>
<dbReference type="AlphaFoldDB" id="A0A2Z2K591"/>
<evidence type="ECO:0000256" key="6">
    <source>
        <dbReference type="ARBA" id="ARBA00023229"/>
    </source>
</evidence>
<dbReference type="PANTHER" id="PTHR43281">
    <property type="entry name" value="FARNESYL DIPHOSPHATE SYNTHASE"/>
    <property type="match status" value="1"/>
</dbReference>
<comment type="cofactor">
    <cofactor evidence="1">
        <name>Mg(2+)</name>
        <dbReference type="ChEBI" id="CHEBI:18420"/>
    </cofactor>
</comment>
<keyword evidence="8" id="KW-1185">Reference proteome</keyword>
<dbReference type="InterPro" id="IPR033749">
    <property type="entry name" value="Polyprenyl_synt_CS"/>
</dbReference>
<dbReference type="PANTHER" id="PTHR43281:SF1">
    <property type="entry name" value="FARNESYL DIPHOSPHATE SYNTHASE"/>
    <property type="match status" value="1"/>
</dbReference>
<dbReference type="GO" id="GO:0008299">
    <property type="term" value="P:isoprenoid biosynthetic process"/>
    <property type="evidence" value="ECO:0007669"/>
    <property type="project" value="UniProtKB-KW"/>
</dbReference>
<organism evidence="7 8">
    <name type="scientific">Paenibacillus donghaensis</name>
    <dbReference type="NCBI Taxonomy" id="414771"/>
    <lineage>
        <taxon>Bacteria</taxon>
        <taxon>Bacillati</taxon>
        <taxon>Bacillota</taxon>
        <taxon>Bacilli</taxon>
        <taxon>Bacillales</taxon>
        <taxon>Paenibacillaceae</taxon>
        <taxon>Paenibacillus</taxon>
    </lineage>
</organism>
<dbReference type="SFLD" id="SFLDS00005">
    <property type="entry name" value="Isoprenoid_Synthase_Type_I"/>
    <property type="match status" value="1"/>
</dbReference>
<evidence type="ECO:0000256" key="5">
    <source>
        <dbReference type="ARBA" id="ARBA00022842"/>
    </source>
</evidence>
<dbReference type="Proteomes" id="UP000249890">
    <property type="component" value="Chromosome"/>
</dbReference>
<comment type="similarity">
    <text evidence="2">Belongs to the FPP/GGPP synthase family.</text>
</comment>
<protein>
    <submittedName>
        <fullName evidence="7">Geranyl transferase</fullName>
    </submittedName>
</protein>
<dbReference type="CDD" id="cd00685">
    <property type="entry name" value="Trans_IPPS_HT"/>
    <property type="match status" value="1"/>
</dbReference>
<dbReference type="KEGG" id="pdh:B9T62_10770"/>
<evidence type="ECO:0000256" key="1">
    <source>
        <dbReference type="ARBA" id="ARBA00001946"/>
    </source>
</evidence>
<dbReference type="InterPro" id="IPR008949">
    <property type="entry name" value="Isoprenoid_synthase_dom_sf"/>
</dbReference>
<dbReference type="PROSITE" id="PS00444">
    <property type="entry name" value="POLYPRENYL_SYNTHASE_2"/>
    <property type="match status" value="1"/>
</dbReference>
<keyword evidence="5" id="KW-0460">Magnesium</keyword>
<accession>A0A2Z2K591</accession>
<dbReference type="SUPFAM" id="SSF48576">
    <property type="entry name" value="Terpenoid synthases"/>
    <property type="match status" value="2"/>
</dbReference>
<evidence type="ECO:0000256" key="2">
    <source>
        <dbReference type="ARBA" id="ARBA00006706"/>
    </source>
</evidence>
<dbReference type="PROSITE" id="PS00723">
    <property type="entry name" value="POLYPRENYL_SYNTHASE_1"/>
    <property type="match status" value="1"/>
</dbReference>
<keyword evidence="4" id="KW-0479">Metal-binding</keyword>
<sequence length="797" mass="91874">MHHMNEKVRNHTNTEYRLAEQKAAQYFRSLYDQVMDKSYVTALTEDIRIWRNNHIHHLPWLSFVSQGKKKPDTRDYSTYIQWLSYTGKLDDYLSRSVSYIYMRDLGKALDSPVTQTRMKRAIADLKKYLLQSTSANSGGEPEFMNWAGVYRWAQKEGIEAATIWVFNKLRSVSAHIPEGMNAEHAQRKLIKIIVGVILHVMEEMDDAVLPVERSRRLDEAIRLGYSYGLTYPFIDDLLDSQVLTVQEKEQYSDMIRTALLTGSVPELGEWSGDQLELIQYIHSELTDAFEYIKQHQRPDTQQIFFEQSYVFFHAQDIDRVKVLSRGDYTNEELYIPVILKSASSRLIARSVSSAPEDEGFEQRTFFYGIYNQLADDFADMFDDMKDGAVTPYTYYLKYHHQRSDLINPFELYWVVISNLIHTVYHSDTMAREVILARAINGLKRYKERVGMIKYDEIMEIFAPGNSKFYRLIQKMVRTADDVDFFDKLLRDRMITYLKSDSEEKEDFFNTVKNVRSQINNQLTFTKSHGIPAMKEQLIDAANYSLEGDGKRIRPILTWVMGVNEYGLDASAIAPLLRSLEYMHTASLIFDDLPSQDNASTRRGRQTLHQVHNSATAELTGLYLIQKAIGEQASLDQFKAETVLALIRYSAQKAEDMCMGQAMDLDSKGKTLTLEQLNMVCFYKTGVAFEACLVMPAMLAQVSESEISALKKFAYHMGIAFQIKDDLLDVEGDMHVLGKPVGKDSDNNHSNFVSILGQEGASKEMWEHYCLAMEALKEVPRNIAFLKHLMNYVVNRDR</sequence>
<name>A0A2Z2K591_9BACL</name>
<dbReference type="RefSeq" id="WP_087915239.1">
    <property type="nucleotide sequence ID" value="NZ_CP021780.1"/>
</dbReference>
<evidence type="ECO:0000313" key="8">
    <source>
        <dbReference type="Proteomes" id="UP000249890"/>
    </source>
</evidence>
<gene>
    <name evidence="7" type="ORF">B9T62_10770</name>
</gene>
<dbReference type="GO" id="GO:0046872">
    <property type="term" value="F:metal ion binding"/>
    <property type="evidence" value="ECO:0007669"/>
    <property type="project" value="UniProtKB-KW"/>
</dbReference>
<dbReference type="Pfam" id="PF00348">
    <property type="entry name" value="polyprenyl_synt"/>
    <property type="match status" value="1"/>
</dbReference>
<dbReference type="OrthoDB" id="9805316at2"/>
<keyword evidence="3 7" id="KW-0808">Transferase</keyword>
<proteinExistence type="inferred from homology"/>
<dbReference type="InterPro" id="IPR000092">
    <property type="entry name" value="Polyprenyl_synt"/>
</dbReference>
<evidence type="ECO:0000256" key="3">
    <source>
        <dbReference type="ARBA" id="ARBA00022679"/>
    </source>
</evidence>
<dbReference type="GO" id="GO:0004659">
    <property type="term" value="F:prenyltransferase activity"/>
    <property type="evidence" value="ECO:0007669"/>
    <property type="project" value="InterPro"/>
</dbReference>